<dbReference type="AlphaFoldDB" id="A0A3N4I3T0"/>
<evidence type="ECO:0000313" key="1">
    <source>
        <dbReference type="EMBL" id="RPA80046.1"/>
    </source>
</evidence>
<reference evidence="1 2" key="1">
    <citation type="journal article" date="2018" name="Nat. Ecol. Evol.">
        <title>Pezizomycetes genomes reveal the molecular basis of ectomycorrhizal truffle lifestyle.</title>
        <authorList>
            <person name="Murat C."/>
            <person name="Payen T."/>
            <person name="Noel B."/>
            <person name="Kuo A."/>
            <person name="Morin E."/>
            <person name="Chen J."/>
            <person name="Kohler A."/>
            <person name="Krizsan K."/>
            <person name="Balestrini R."/>
            <person name="Da Silva C."/>
            <person name="Montanini B."/>
            <person name="Hainaut M."/>
            <person name="Levati E."/>
            <person name="Barry K.W."/>
            <person name="Belfiori B."/>
            <person name="Cichocki N."/>
            <person name="Clum A."/>
            <person name="Dockter R.B."/>
            <person name="Fauchery L."/>
            <person name="Guy J."/>
            <person name="Iotti M."/>
            <person name="Le Tacon F."/>
            <person name="Lindquist E.A."/>
            <person name="Lipzen A."/>
            <person name="Malagnac F."/>
            <person name="Mello A."/>
            <person name="Molinier V."/>
            <person name="Miyauchi S."/>
            <person name="Poulain J."/>
            <person name="Riccioni C."/>
            <person name="Rubini A."/>
            <person name="Sitrit Y."/>
            <person name="Splivallo R."/>
            <person name="Traeger S."/>
            <person name="Wang M."/>
            <person name="Zifcakova L."/>
            <person name="Wipf D."/>
            <person name="Zambonelli A."/>
            <person name="Paolocci F."/>
            <person name="Nowrousian M."/>
            <person name="Ottonello S."/>
            <person name="Baldrian P."/>
            <person name="Spatafora J.W."/>
            <person name="Henrissat B."/>
            <person name="Nagy L.G."/>
            <person name="Aury J.M."/>
            <person name="Wincker P."/>
            <person name="Grigoriev I.V."/>
            <person name="Bonfante P."/>
            <person name="Martin F.M."/>
        </authorList>
    </citation>
    <scope>NUCLEOTIDE SEQUENCE [LARGE SCALE GENOMIC DNA]</scope>
    <source>
        <strain evidence="1 2">RN42</strain>
    </source>
</reference>
<accession>A0A3N4I3T0</accession>
<protein>
    <submittedName>
        <fullName evidence="1">Uncharacterized protein</fullName>
    </submittedName>
</protein>
<name>A0A3N4I3T0_ASCIM</name>
<gene>
    <name evidence="1" type="ORF">BJ508DRAFT_362787</name>
</gene>
<evidence type="ECO:0000313" key="2">
    <source>
        <dbReference type="Proteomes" id="UP000275078"/>
    </source>
</evidence>
<sequence length="232" mass="26198">MSDSRQILDAEEVDRLVKTAKTTADELAALISSINHELSNLFKYLDNRHIQRIAVPSPSVHLVRGDIAIHVAMLVRTTRPSSANVVPEVTQFEILKVIEEALDGSQRFDAFCDEACKDVDRLWSLRFCEDKESWWSTAIAWVRLAVKGTVCSDSWPMIRCIQRWGNRNIETEMEVIQMRRLLSGMKGMLLRAEGLETSLQAVVPEAETSPATAVGQSSKVTRRRFLRVTEAL</sequence>
<keyword evidence="2" id="KW-1185">Reference proteome</keyword>
<proteinExistence type="predicted"/>
<dbReference type="EMBL" id="ML119692">
    <property type="protein sequence ID" value="RPA80046.1"/>
    <property type="molecule type" value="Genomic_DNA"/>
</dbReference>
<dbReference type="Proteomes" id="UP000275078">
    <property type="component" value="Unassembled WGS sequence"/>
</dbReference>
<organism evidence="1 2">
    <name type="scientific">Ascobolus immersus RN42</name>
    <dbReference type="NCBI Taxonomy" id="1160509"/>
    <lineage>
        <taxon>Eukaryota</taxon>
        <taxon>Fungi</taxon>
        <taxon>Dikarya</taxon>
        <taxon>Ascomycota</taxon>
        <taxon>Pezizomycotina</taxon>
        <taxon>Pezizomycetes</taxon>
        <taxon>Pezizales</taxon>
        <taxon>Ascobolaceae</taxon>
        <taxon>Ascobolus</taxon>
    </lineage>
</organism>